<evidence type="ECO:0000313" key="1">
    <source>
        <dbReference type="Proteomes" id="UP000235220"/>
    </source>
</evidence>
<dbReference type="InterPro" id="IPR044730">
    <property type="entry name" value="RNase_H-like_dom_plant"/>
</dbReference>
<name>A0A2I4EZL8_JUGRE</name>
<dbReference type="InterPro" id="IPR052929">
    <property type="entry name" value="RNase_H-like_EbsB-rel"/>
</dbReference>
<dbReference type="Gramene" id="Jr02_07370_p1">
    <property type="protein sequence ID" value="cds.Jr02_07370_p1"/>
    <property type="gene ID" value="Jr02_07370"/>
</dbReference>
<dbReference type="SUPFAM" id="SSF53098">
    <property type="entry name" value="Ribonuclease H-like"/>
    <property type="match status" value="1"/>
</dbReference>
<dbReference type="Gene3D" id="3.30.420.10">
    <property type="entry name" value="Ribonuclease H-like superfamily/Ribonuclease H"/>
    <property type="match status" value="1"/>
</dbReference>
<dbReference type="InterPro" id="IPR002156">
    <property type="entry name" value="RNaseH_domain"/>
</dbReference>
<dbReference type="RefSeq" id="XP_018824841.2">
    <property type="nucleotide sequence ID" value="XM_018969296.2"/>
</dbReference>
<dbReference type="KEGG" id="jre:108994177"/>
<evidence type="ECO:0000313" key="2">
    <source>
        <dbReference type="RefSeq" id="XP_018824841.2"/>
    </source>
</evidence>
<dbReference type="GO" id="GO:0003676">
    <property type="term" value="F:nucleic acid binding"/>
    <property type="evidence" value="ECO:0007669"/>
    <property type="project" value="InterPro"/>
</dbReference>
<dbReference type="InterPro" id="IPR036397">
    <property type="entry name" value="RNaseH_sf"/>
</dbReference>
<dbReference type="InterPro" id="IPR012337">
    <property type="entry name" value="RNaseH-like_sf"/>
</dbReference>
<organism evidence="1 2">
    <name type="scientific">Juglans regia</name>
    <name type="common">English walnut</name>
    <dbReference type="NCBI Taxonomy" id="51240"/>
    <lineage>
        <taxon>Eukaryota</taxon>
        <taxon>Viridiplantae</taxon>
        <taxon>Streptophyta</taxon>
        <taxon>Embryophyta</taxon>
        <taxon>Tracheophyta</taxon>
        <taxon>Spermatophyta</taxon>
        <taxon>Magnoliopsida</taxon>
        <taxon>eudicotyledons</taxon>
        <taxon>Gunneridae</taxon>
        <taxon>Pentapetalae</taxon>
        <taxon>rosids</taxon>
        <taxon>fabids</taxon>
        <taxon>Fagales</taxon>
        <taxon>Juglandaceae</taxon>
        <taxon>Juglans</taxon>
    </lineage>
</organism>
<dbReference type="GO" id="GO:0004523">
    <property type="term" value="F:RNA-DNA hybrid ribonuclease activity"/>
    <property type="evidence" value="ECO:0007669"/>
    <property type="project" value="InterPro"/>
</dbReference>
<reference evidence="2" key="1">
    <citation type="submission" date="2025-08" db="UniProtKB">
        <authorList>
            <consortium name="RefSeq"/>
        </authorList>
    </citation>
    <scope>IDENTIFICATION</scope>
    <source>
        <tissue evidence="2">Leaves</tissue>
    </source>
</reference>
<dbReference type="Pfam" id="PF13456">
    <property type="entry name" value="RVT_3"/>
    <property type="match status" value="1"/>
</dbReference>
<dbReference type="CDD" id="cd06222">
    <property type="entry name" value="RNase_H_like"/>
    <property type="match status" value="1"/>
</dbReference>
<keyword evidence="1" id="KW-1185">Reference proteome</keyword>
<dbReference type="OrthoDB" id="999497at2759"/>
<dbReference type="AlphaFoldDB" id="A0A2I4EZL8"/>
<protein>
    <submittedName>
        <fullName evidence="2">Uncharacterized protein LOC108994177</fullName>
    </submittedName>
</protein>
<gene>
    <name evidence="2" type="primary">LOC108994177</name>
</gene>
<dbReference type="PANTHER" id="PTHR47074">
    <property type="entry name" value="BNAC02G40300D PROTEIN"/>
    <property type="match status" value="1"/>
</dbReference>
<proteinExistence type="predicted"/>
<dbReference type="Proteomes" id="UP000235220">
    <property type="component" value="Chromosome 2"/>
</dbReference>
<sequence length="184" mass="21382">MDFFHLWKLLVHKLNQEELEKVAAIMRNIWLRRNKFVLEDKFSSPNRTIRATLKILEEFQRAQKDLISNHSAIGTSRSVEKWKRPGEEMVKVNWDTSFDSSNLKMGAGIVLRDGESEVLVALCMSKMNVNHLILAEFHALWRAVELCIELNMKNIVFEGDALVVIKAVNSKKEVWVWYGQPIED</sequence>
<dbReference type="PANTHER" id="PTHR47074:SF48">
    <property type="entry name" value="POLYNUCLEOTIDYL TRANSFERASE, RIBONUCLEASE H-LIKE SUPERFAMILY PROTEIN"/>
    <property type="match status" value="1"/>
</dbReference>
<accession>A0A2I4EZL8</accession>
<dbReference type="GeneID" id="108994177"/>